<dbReference type="RefSeq" id="YP_009217791.1">
    <property type="nucleotide sequence ID" value="NC_029002.1"/>
</dbReference>
<proteinExistence type="predicted"/>
<gene>
    <name evidence="1" type="ORF">MaMVDC_107</name>
</gene>
<evidence type="ECO:0000313" key="1">
    <source>
        <dbReference type="EMBL" id="AGR48672.1"/>
    </source>
</evidence>
<dbReference type="GeneID" id="26643285"/>
<organism evidence="1 2">
    <name type="scientific">Microcystis phage MaMV-DC</name>
    <dbReference type="NCBI Taxonomy" id="1357715"/>
    <lineage>
        <taxon>Viruses</taxon>
        <taxon>Duplodnaviria</taxon>
        <taxon>Heunggongvirae</taxon>
        <taxon>Uroviricota</taxon>
        <taxon>Caudoviricetes</taxon>
        <taxon>Fukuivirus</taxon>
        <taxon>Fukuivirus MVDC</taxon>
    </lineage>
</organism>
<accession>A0A075BS65</accession>
<dbReference type="Proteomes" id="UP000028567">
    <property type="component" value="Segment"/>
</dbReference>
<name>A0A075BS65_9CAUD</name>
<sequence length="185" mass="20438">MSTTIISKTTPEGRLYRLIQMRDTLPLRVGIGRYTTWAPDNPLDIDEPPDRPIPQDPAFLSTQVILRPHRVSLAYRVESGGDIIQGDQRWNIIPNGRADLTSLLGLLPQALYVEAIVSGEQVPGAFRSASLLTDVVLQTGANTNADFWLPGEWLDTGPAQMALLFTPVTHATPTDRTRVKFILPI</sequence>
<dbReference type="KEGG" id="vg:26643285"/>
<dbReference type="EMBL" id="KF356199">
    <property type="protein sequence ID" value="AGR48672.1"/>
    <property type="molecule type" value="Genomic_DNA"/>
</dbReference>
<reference evidence="1 2" key="1">
    <citation type="submission" date="2013-07" db="EMBL/GenBank/DDBJ databases">
        <title>Sequencing and analysis of the complete genome of Microcystis aeruginosa phage MaMV-DC.</title>
        <authorList>
            <person name="Ou T."/>
            <person name="Li S.H."/>
            <person name="Zhang Q.Y."/>
        </authorList>
    </citation>
    <scope>NUCLEOTIDE SEQUENCE [LARGE SCALE GENOMIC DNA]</scope>
</reference>
<keyword evidence="2" id="KW-1185">Reference proteome</keyword>
<protein>
    <submittedName>
        <fullName evidence="1">Uncharacterized protein</fullName>
    </submittedName>
</protein>
<evidence type="ECO:0000313" key="2">
    <source>
        <dbReference type="Proteomes" id="UP000028567"/>
    </source>
</evidence>